<sequence>MSESRLPESLIQSLGVQLTPVRRLPPPWLRTAGWLLAVAAIALALLWHYGAEHMLRRWVAEPDIAVAGVGALITAVSAAWAAFTLGVPGRPAGWAWLPLPGLLLWVGASGLGCLRDIVVPGATVATAHQSGDCLMFIISLSLPLSALLVWLLRRACPLRPVLTAVMIGLASAAASAALLEICHGFAVAATDLVTHAIAVGIVVLANALMGGRLLQPALK</sequence>
<evidence type="ECO:0000256" key="1">
    <source>
        <dbReference type="SAM" id="Phobius"/>
    </source>
</evidence>
<dbReference type="Proteomes" id="UP000248926">
    <property type="component" value="Unassembled WGS sequence"/>
</dbReference>
<dbReference type="EMBL" id="NFZS01000004">
    <property type="protein sequence ID" value="RAO75424.1"/>
    <property type="molecule type" value="Genomic_DNA"/>
</dbReference>
<keyword evidence="1" id="KW-0812">Transmembrane</keyword>
<dbReference type="InterPro" id="IPR009495">
    <property type="entry name" value="NrsF"/>
</dbReference>
<dbReference type="RefSeq" id="WP_111983898.1">
    <property type="nucleotide sequence ID" value="NZ_NFZS01000004.1"/>
</dbReference>
<feature type="transmembrane region" description="Helical" evidence="1">
    <location>
        <begin position="134"/>
        <end position="152"/>
    </location>
</feature>
<dbReference type="AlphaFoldDB" id="A0A328P5C4"/>
<feature type="transmembrane region" description="Helical" evidence="1">
    <location>
        <begin position="192"/>
        <end position="214"/>
    </location>
</feature>
<proteinExistence type="predicted"/>
<evidence type="ECO:0000313" key="3">
    <source>
        <dbReference type="Proteomes" id="UP000248926"/>
    </source>
</evidence>
<dbReference type="Pfam" id="PF06532">
    <property type="entry name" value="NrsF"/>
    <property type="match status" value="1"/>
</dbReference>
<dbReference type="OrthoDB" id="5948853at2"/>
<feature type="transmembrane region" description="Helical" evidence="1">
    <location>
        <begin position="32"/>
        <end position="49"/>
    </location>
</feature>
<keyword evidence="1" id="KW-1133">Transmembrane helix</keyword>
<reference evidence="2 3" key="1">
    <citation type="journal article" date="2018" name="Genet. Mol. Biol.">
        <title>The genome sequence of Dyella jiangningensis FCAV SCS01 from a lignocellulose-decomposing microbial consortium metagenome reveals potential for biotechnological applications.</title>
        <authorList>
            <person name="Desiderato J.G."/>
            <person name="Alvarenga D.O."/>
            <person name="Constancio M.T.L."/>
            <person name="Alves L.M.C."/>
            <person name="Varani A.M."/>
        </authorList>
    </citation>
    <scope>NUCLEOTIDE SEQUENCE [LARGE SCALE GENOMIC DNA]</scope>
    <source>
        <strain evidence="2 3">FCAV SCS01</strain>
    </source>
</reference>
<organism evidence="2 3">
    <name type="scientific">Dyella jiangningensis</name>
    <dbReference type="NCBI Taxonomy" id="1379159"/>
    <lineage>
        <taxon>Bacteria</taxon>
        <taxon>Pseudomonadati</taxon>
        <taxon>Pseudomonadota</taxon>
        <taxon>Gammaproteobacteria</taxon>
        <taxon>Lysobacterales</taxon>
        <taxon>Rhodanobacteraceae</taxon>
        <taxon>Dyella</taxon>
    </lineage>
</organism>
<comment type="caution">
    <text evidence="2">The sequence shown here is derived from an EMBL/GenBank/DDBJ whole genome shotgun (WGS) entry which is preliminary data.</text>
</comment>
<evidence type="ECO:0008006" key="4">
    <source>
        <dbReference type="Google" id="ProtNLM"/>
    </source>
</evidence>
<feature type="transmembrane region" description="Helical" evidence="1">
    <location>
        <begin position="64"/>
        <end position="87"/>
    </location>
</feature>
<keyword evidence="3" id="KW-1185">Reference proteome</keyword>
<accession>A0A328P5C4</accession>
<feature type="transmembrane region" description="Helical" evidence="1">
    <location>
        <begin position="164"/>
        <end position="186"/>
    </location>
</feature>
<name>A0A328P5C4_9GAMM</name>
<keyword evidence="1" id="KW-0472">Membrane</keyword>
<protein>
    <recommendedName>
        <fullName evidence="4">DUF1109 domain-containing protein</fullName>
    </recommendedName>
</protein>
<gene>
    <name evidence="2" type="ORF">CA260_15200</name>
</gene>
<evidence type="ECO:0000313" key="2">
    <source>
        <dbReference type="EMBL" id="RAO75424.1"/>
    </source>
</evidence>